<organism evidence="3 5">
    <name type="scientific">Streptomyces alfalfae</name>
    <dbReference type="NCBI Taxonomy" id="1642299"/>
    <lineage>
        <taxon>Bacteria</taxon>
        <taxon>Bacillati</taxon>
        <taxon>Actinomycetota</taxon>
        <taxon>Actinomycetes</taxon>
        <taxon>Kitasatosporales</taxon>
        <taxon>Streptomycetaceae</taxon>
        <taxon>Streptomyces</taxon>
    </lineage>
</organism>
<name>A0A1P8TLN1_9ACTN</name>
<dbReference type="EMBL" id="CP015588">
    <property type="protein sequence ID" value="APY88572.1"/>
    <property type="molecule type" value="Genomic_DNA"/>
</dbReference>
<accession>A0A1P8TLN1</accession>
<reference evidence="3 5" key="2">
    <citation type="submission" date="2020-12" db="EMBL/GenBank/DDBJ databases">
        <title>Identification and biosynthesis of polyene macrolides produced by Streptomyces alfalfae Men-myco-93-63.</title>
        <authorList>
            <person name="Liu D."/>
            <person name="Li Y."/>
            <person name="Liu L."/>
            <person name="Han X."/>
            <person name="Shen F."/>
        </authorList>
    </citation>
    <scope>NUCLEOTIDE SEQUENCE [LARGE SCALE GENOMIC DNA]</scope>
    <source>
        <strain evidence="3 5">Men-myco-93-63</strain>
    </source>
</reference>
<proteinExistence type="predicted"/>
<sequence length="65" mass="6700">MSTETGTETHWDTEPQHAATTTGAAQGTTATATSGAGKHRGPVAEHDEATSPRGRHRRQAAHPGA</sequence>
<gene>
    <name evidence="2" type="ORF">A7J05_25370</name>
    <name evidence="3" type="ORF">I8755_11925</name>
</gene>
<feature type="compositionally biased region" description="Basic residues" evidence="1">
    <location>
        <begin position="53"/>
        <end position="65"/>
    </location>
</feature>
<dbReference type="Proteomes" id="UP000596130">
    <property type="component" value="Chromosome"/>
</dbReference>
<evidence type="ECO:0000256" key="1">
    <source>
        <dbReference type="SAM" id="MobiDB-lite"/>
    </source>
</evidence>
<protein>
    <submittedName>
        <fullName evidence="3">Uncharacterized protein</fullName>
    </submittedName>
</protein>
<evidence type="ECO:0000313" key="5">
    <source>
        <dbReference type="Proteomes" id="UP000596130"/>
    </source>
</evidence>
<evidence type="ECO:0000313" key="4">
    <source>
        <dbReference type="Proteomes" id="UP000187191"/>
    </source>
</evidence>
<keyword evidence="4" id="KW-1185">Reference proteome</keyword>
<dbReference type="EMBL" id="CP065959">
    <property type="protein sequence ID" value="QQC94255.1"/>
    <property type="molecule type" value="Genomic_DNA"/>
</dbReference>
<dbReference type="KEGG" id="ssia:A7J05_25370"/>
<feature type="compositionally biased region" description="Low complexity" evidence="1">
    <location>
        <begin position="18"/>
        <end position="36"/>
    </location>
</feature>
<dbReference type="AlphaFoldDB" id="A0A1P8TLN1"/>
<evidence type="ECO:0000313" key="3">
    <source>
        <dbReference type="EMBL" id="QQC94255.1"/>
    </source>
</evidence>
<dbReference type="Proteomes" id="UP000187191">
    <property type="component" value="Chromosome"/>
</dbReference>
<dbReference type="RefSeq" id="WP_062780176.1">
    <property type="nucleotide sequence ID" value="NZ_CP015588.1"/>
</dbReference>
<evidence type="ECO:0000313" key="2">
    <source>
        <dbReference type="EMBL" id="APY88572.1"/>
    </source>
</evidence>
<feature type="region of interest" description="Disordered" evidence="1">
    <location>
        <begin position="1"/>
        <end position="65"/>
    </location>
</feature>
<reference evidence="2 4" key="1">
    <citation type="submission" date="2016-05" db="EMBL/GenBank/DDBJ databases">
        <authorList>
            <person name="Gu J."/>
        </authorList>
    </citation>
    <scope>NUCLEOTIDE SEQUENCE [LARGE SCALE GENOMIC DNA]</scope>
    <source>
        <strain evidence="2 4">ACCC40021</strain>
    </source>
</reference>